<dbReference type="CDD" id="cd14748">
    <property type="entry name" value="PBP2_UgpB"/>
    <property type="match status" value="1"/>
</dbReference>
<name>A0ABY5S6D1_9BACL</name>
<proteinExistence type="inferred from homology"/>
<dbReference type="PANTHER" id="PTHR30061:SF50">
    <property type="entry name" value="MALTOSE_MALTODEXTRIN-BINDING PERIPLASMIC PROTEIN"/>
    <property type="match status" value="1"/>
</dbReference>
<gene>
    <name evidence="4" type="ORF">L1F29_29285</name>
</gene>
<evidence type="ECO:0000313" key="5">
    <source>
        <dbReference type="Proteomes" id="UP001057877"/>
    </source>
</evidence>
<evidence type="ECO:0000256" key="1">
    <source>
        <dbReference type="ARBA" id="ARBA00008520"/>
    </source>
</evidence>
<protein>
    <submittedName>
        <fullName evidence="4">ABC transporter substrate-binding protein</fullName>
    </submittedName>
</protein>
<dbReference type="SUPFAM" id="SSF53850">
    <property type="entry name" value="Periplasmic binding protein-like II"/>
    <property type="match status" value="1"/>
</dbReference>
<organism evidence="4 5">
    <name type="scientific">Paenibacillus spongiae</name>
    <dbReference type="NCBI Taxonomy" id="2909671"/>
    <lineage>
        <taxon>Bacteria</taxon>
        <taxon>Bacillati</taxon>
        <taxon>Bacillota</taxon>
        <taxon>Bacilli</taxon>
        <taxon>Bacillales</taxon>
        <taxon>Paenibacillaceae</taxon>
        <taxon>Paenibacillus</taxon>
    </lineage>
</organism>
<dbReference type="Proteomes" id="UP001057877">
    <property type="component" value="Chromosome"/>
</dbReference>
<keyword evidence="2" id="KW-0813">Transport</keyword>
<accession>A0ABY5S6D1</accession>
<dbReference type="Gene3D" id="3.40.190.10">
    <property type="entry name" value="Periplasmic binding protein-like II"/>
    <property type="match status" value="2"/>
</dbReference>
<keyword evidence="3" id="KW-0732">Signal</keyword>
<dbReference type="PANTHER" id="PTHR30061">
    <property type="entry name" value="MALTOSE-BINDING PERIPLASMIC PROTEIN"/>
    <property type="match status" value="1"/>
</dbReference>
<dbReference type="EMBL" id="CP091430">
    <property type="protein sequence ID" value="UVI29466.1"/>
    <property type="molecule type" value="Genomic_DNA"/>
</dbReference>
<sequence length="471" mass="53007">MKVFLSRRTMPVLFKLVLLIAVIMVVNACVSKGAIFNVNSGSAGKNAASNVKKNSGPVTISFWYSWVGGFQDEFYDTVVKPFEEANPDIKVQMTFIENSDNSQGSDKLLTAIAGGKAPDVAMIDRFIVGEWAAMGSIEDISAYAIREDMASIYYKGVWAESQYNGKTYALPWNTDSRAMFYNKTLMKQAGFDPDRPPTTIAELDAMAEQMFKTNSDGAYEQVGYIPWTGQGFLYTHGWNFGGEWERSGELTPNDPQIVKALEWVQGYAEKYDVKKLTKFSETMRQTGRNSFLSGKVGFVYEGNWLLNETEDLDFEWGVAPMPTIDGNESVTWSGGWSFVMPKGAKNKEQAWRFMKYIAGKEGSLLWAGRKAGKNDLMCIPEVNEKLGFYKKEHLKVFTGMLEHAYIRPVTPVGGYMWDEMLRVQTLAVNLQGEPRELLEEMKKNIDAELAELMGVRKQQDSGSPRPLYAYK</sequence>
<evidence type="ECO:0000256" key="3">
    <source>
        <dbReference type="ARBA" id="ARBA00022729"/>
    </source>
</evidence>
<dbReference type="Pfam" id="PF01547">
    <property type="entry name" value="SBP_bac_1"/>
    <property type="match status" value="1"/>
</dbReference>
<dbReference type="InterPro" id="IPR006059">
    <property type="entry name" value="SBP"/>
</dbReference>
<dbReference type="RefSeq" id="WP_258385555.1">
    <property type="nucleotide sequence ID" value="NZ_CP091430.1"/>
</dbReference>
<keyword evidence="5" id="KW-1185">Reference proteome</keyword>
<evidence type="ECO:0000256" key="2">
    <source>
        <dbReference type="ARBA" id="ARBA00022448"/>
    </source>
</evidence>
<reference evidence="4" key="1">
    <citation type="submission" date="2022-01" db="EMBL/GenBank/DDBJ databases">
        <title>Paenibacillus spongiae sp. nov., isolated from marine sponge.</title>
        <authorList>
            <person name="Li Z."/>
            <person name="Zhang M."/>
        </authorList>
    </citation>
    <scope>NUCLEOTIDE SEQUENCE</scope>
    <source>
        <strain evidence="4">PHS-Z3</strain>
    </source>
</reference>
<comment type="similarity">
    <text evidence="1">Belongs to the bacterial solute-binding protein 1 family.</text>
</comment>
<evidence type="ECO:0000313" key="4">
    <source>
        <dbReference type="EMBL" id="UVI29466.1"/>
    </source>
</evidence>